<dbReference type="RefSeq" id="WP_258818774.1">
    <property type="nucleotide sequence ID" value="NZ_JANUGW010000019.1"/>
</dbReference>
<name>A0ABT1ZWA6_9BURK</name>
<dbReference type="Proteomes" id="UP001204151">
    <property type="component" value="Unassembled WGS sequence"/>
</dbReference>
<keyword evidence="2" id="KW-0964">Secreted</keyword>
<gene>
    <name evidence="9" type="ORF">NX784_21685</name>
</gene>
<dbReference type="PANTHER" id="PTHR38050">
    <property type="match status" value="1"/>
</dbReference>
<keyword evidence="6" id="KW-0119">Carbohydrate metabolism</keyword>
<evidence type="ECO:0000256" key="3">
    <source>
        <dbReference type="ARBA" id="ARBA00022651"/>
    </source>
</evidence>
<keyword evidence="5 9" id="KW-0378">Hydrolase</keyword>
<protein>
    <submittedName>
        <fullName evidence="9">Alpha/beta hydrolase-fold protein</fullName>
    </submittedName>
</protein>
<dbReference type="Pfam" id="PF10503">
    <property type="entry name" value="Esterase_PHB"/>
    <property type="match status" value="1"/>
</dbReference>
<evidence type="ECO:0000313" key="9">
    <source>
        <dbReference type="EMBL" id="MCS0584212.1"/>
    </source>
</evidence>
<comment type="subcellular location">
    <subcellularLocation>
        <location evidence="1">Secreted</location>
    </subcellularLocation>
</comment>
<keyword evidence="10" id="KW-1185">Reference proteome</keyword>
<feature type="chain" id="PRO_5045645590" evidence="8">
    <location>
        <begin position="25"/>
        <end position="341"/>
    </location>
</feature>
<dbReference type="InterPro" id="IPR010126">
    <property type="entry name" value="Esterase_phb"/>
</dbReference>
<dbReference type="PANTHER" id="PTHR38050:SF2">
    <property type="entry name" value="FERULOYL ESTERASE C-RELATED"/>
    <property type="match status" value="1"/>
</dbReference>
<keyword evidence="4 8" id="KW-0732">Signal</keyword>
<feature type="signal peptide" evidence="8">
    <location>
        <begin position="1"/>
        <end position="24"/>
    </location>
</feature>
<organism evidence="9 10">
    <name type="scientific">Massilia pinisoli</name>
    <dbReference type="NCBI Taxonomy" id="1772194"/>
    <lineage>
        <taxon>Bacteria</taxon>
        <taxon>Pseudomonadati</taxon>
        <taxon>Pseudomonadota</taxon>
        <taxon>Betaproteobacteria</taxon>
        <taxon>Burkholderiales</taxon>
        <taxon>Oxalobacteraceae</taxon>
        <taxon>Telluria group</taxon>
        <taxon>Massilia</taxon>
    </lineage>
</organism>
<dbReference type="InterPro" id="IPR043595">
    <property type="entry name" value="FaeB/C/D"/>
</dbReference>
<dbReference type="SUPFAM" id="SSF53474">
    <property type="entry name" value="alpha/beta-Hydrolases"/>
    <property type="match status" value="1"/>
</dbReference>
<dbReference type="Gene3D" id="3.40.50.1820">
    <property type="entry name" value="alpha/beta hydrolase"/>
    <property type="match status" value="1"/>
</dbReference>
<reference evidence="9 10" key="1">
    <citation type="submission" date="2022-08" db="EMBL/GenBank/DDBJ databases">
        <title>Reclassification of Massilia species as members of the genera Telluria, Duganella, Pseudoduganella, Mokoshia gen. nov. and Zemynaea gen. nov. using orthogonal and non-orthogonal genome-based approaches.</title>
        <authorList>
            <person name="Bowman J.P."/>
        </authorList>
    </citation>
    <scope>NUCLEOTIDE SEQUENCE [LARGE SCALE GENOMIC DNA]</scope>
    <source>
        <strain evidence="9 10">JCM 31316</strain>
    </source>
</reference>
<dbReference type="GO" id="GO:0016787">
    <property type="term" value="F:hydrolase activity"/>
    <property type="evidence" value="ECO:0007669"/>
    <property type="project" value="UniProtKB-KW"/>
</dbReference>
<evidence type="ECO:0000256" key="4">
    <source>
        <dbReference type="ARBA" id="ARBA00022729"/>
    </source>
</evidence>
<accession>A0ABT1ZWA6</accession>
<proteinExistence type="predicted"/>
<dbReference type="EMBL" id="JANUGW010000019">
    <property type="protein sequence ID" value="MCS0584212.1"/>
    <property type="molecule type" value="Genomic_DNA"/>
</dbReference>
<sequence length="341" mass="36164">MKLRPAVSCCLIASALLASNAAQALQLGENFRHRLEQRRAERAERSGRDERNGASALQEMQVQGRKVLVHVPAGYDPTRPAPLVLAFHGGGGDAAFMADDSRYGLQREADRSGFIVAFPNGASKLPGGRFATWNAGGCCGYARDQGSDDVGFARAVVSALEAKYAVDTRRVFATGMSNGGMLAHRLACDAADVFRAVASVAGTDATTHCTPSRPISVLHIHAHDDDHVLFDGGAGPGAFRDQSMVMNFVSVPETVARWVQRDQCSGSPQRVLQVAGAYCDAYKSCAGGVQVQVCVTDTGGHSWPGADRVRPGKETASTALDASATIWRFFDSQASRPAARP</sequence>
<evidence type="ECO:0000256" key="6">
    <source>
        <dbReference type="ARBA" id="ARBA00023277"/>
    </source>
</evidence>
<keyword evidence="7" id="KW-0624">Polysaccharide degradation</keyword>
<evidence type="ECO:0000256" key="7">
    <source>
        <dbReference type="ARBA" id="ARBA00023326"/>
    </source>
</evidence>
<dbReference type="InterPro" id="IPR029058">
    <property type="entry name" value="AB_hydrolase_fold"/>
</dbReference>
<keyword evidence="3" id="KW-0858">Xylan degradation</keyword>
<comment type="caution">
    <text evidence="9">The sequence shown here is derived from an EMBL/GenBank/DDBJ whole genome shotgun (WGS) entry which is preliminary data.</text>
</comment>
<evidence type="ECO:0000256" key="1">
    <source>
        <dbReference type="ARBA" id="ARBA00004613"/>
    </source>
</evidence>
<evidence type="ECO:0000256" key="2">
    <source>
        <dbReference type="ARBA" id="ARBA00022525"/>
    </source>
</evidence>
<evidence type="ECO:0000256" key="8">
    <source>
        <dbReference type="SAM" id="SignalP"/>
    </source>
</evidence>
<evidence type="ECO:0000256" key="5">
    <source>
        <dbReference type="ARBA" id="ARBA00022801"/>
    </source>
</evidence>
<evidence type="ECO:0000313" key="10">
    <source>
        <dbReference type="Proteomes" id="UP001204151"/>
    </source>
</evidence>